<proteinExistence type="predicted"/>
<keyword evidence="2" id="KW-0472">Membrane</keyword>
<feature type="compositionally biased region" description="Gly residues" evidence="1">
    <location>
        <begin position="196"/>
        <end position="234"/>
    </location>
</feature>
<protein>
    <submittedName>
        <fullName evidence="3">Uncharacterized protein</fullName>
    </submittedName>
</protein>
<feature type="transmembrane region" description="Helical" evidence="2">
    <location>
        <begin position="74"/>
        <end position="97"/>
    </location>
</feature>
<feature type="transmembrane region" description="Helical" evidence="2">
    <location>
        <begin position="143"/>
        <end position="167"/>
    </location>
</feature>
<evidence type="ECO:0000313" key="3">
    <source>
        <dbReference type="EMBL" id="KXZ52909.1"/>
    </source>
</evidence>
<keyword evidence="2" id="KW-0812">Transmembrane</keyword>
<dbReference type="OrthoDB" id="548857at2759"/>
<comment type="caution">
    <text evidence="3">The sequence shown here is derived from an EMBL/GenBank/DDBJ whole genome shotgun (WGS) entry which is preliminary data.</text>
</comment>
<sequence>MKTGSPAFYRCEICHFSYRFQRLWWAGLLGHPATAGALFTLLLLAATGFLGFVPVVEGLLSLREPVTRGSAVGLVLHFADGFILVGLAGFVFMAAAACSRGRCGGPTLCDGCYFGPHCAVGDCGACGDCVACAGAGGEACGAVMLVVMVPLAVVGLLFVVGTMYRALFAALRESLKWAERLVENVGPEPRTAVLRGGDGGGAGGGGGGGSWRRGGGGGGAGMGGVGGGASGSGTSGTTAITPPEKECMV</sequence>
<accession>A0A150GSQ8</accession>
<gene>
    <name evidence="3" type="ORF">GPECTOR_8g288</name>
</gene>
<evidence type="ECO:0000313" key="4">
    <source>
        <dbReference type="Proteomes" id="UP000075714"/>
    </source>
</evidence>
<keyword evidence="2" id="KW-1133">Transmembrane helix</keyword>
<keyword evidence="4" id="KW-1185">Reference proteome</keyword>
<name>A0A150GSQ8_GONPE</name>
<feature type="transmembrane region" description="Helical" evidence="2">
    <location>
        <begin position="37"/>
        <end position="62"/>
    </location>
</feature>
<dbReference type="AlphaFoldDB" id="A0A150GSQ8"/>
<evidence type="ECO:0000256" key="1">
    <source>
        <dbReference type="SAM" id="MobiDB-lite"/>
    </source>
</evidence>
<dbReference type="EMBL" id="LSYV01000009">
    <property type="protein sequence ID" value="KXZ52909.1"/>
    <property type="molecule type" value="Genomic_DNA"/>
</dbReference>
<dbReference type="Proteomes" id="UP000075714">
    <property type="component" value="Unassembled WGS sequence"/>
</dbReference>
<reference evidence="4" key="1">
    <citation type="journal article" date="2016" name="Nat. Commun.">
        <title>The Gonium pectorale genome demonstrates co-option of cell cycle regulation during the evolution of multicellularity.</title>
        <authorList>
            <person name="Hanschen E.R."/>
            <person name="Marriage T.N."/>
            <person name="Ferris P.J."/>
            <person name="Hamaji T."/>
            <person name="Toyoda A."/>
            <person name="Fujiyama A."/>
            <person name="Neme R."/>
            <person name="Noguchi H."/>
            <person name="Minakuchi Y."/>
            <person name="Suzuki M."/>
            <person name="Kawai-Toyooka H."/>
            <person name="Smith D.R."/>
            <person name="Sparks H."/>
            <person name="Anderson J."/>
            <person name="Bakaric R."/>
            <person name="Luria V."/>
            <person name="Karger A."/>
            <person name="Kirschner M.W."/>
            <person name="Durand P.M."/>
            <person name="Michod R.E."/>
            <person name="Nozaki H."/>
            <person name="Olson B.J."/>
        </authorList>
    </citation>
    <scope>NUCLEOTIDE SEQUENCE [LARGE SCALE GENOMIC DNA]</scope>
    <source>
        <strain evidence="4">NIES-2863</strain>
    </source>
</reference>
<organism evidence="3 4">
    <name type="scientific">Gonium pectorale</name>
    <name type="common">Green alga</name>
    <dbReference type="NCBI Taxonomy" id="33097"/>
    <lineage>
        <taxon>Eukaryota</taxon>
        <taxon>Viridiplantae</taxon>
        <taxon>Chlorophyta</taxon>
        <taxon>core chlorophytes</taxon>
        <taxon>Chlorophyceae</taxon>
        <taxon>CS clade</taxon>
        <taxon>Chlamydomonadales</taxon>
        <taxon>Volvocaceae</taxon>
        <taxon>Gonium</taxon>
    </lineage>
</organism>
<feature type="region of interest" description="Disordered" evidence="1">
    <location>
        <begin position="192"/>
        <end position="249"/>
    </location>
</feature>
<evidence type="ECO:0000256" key="2">
    <source>
        <dbReference type="SAM" id="Phobius"/>
    </source>
</evidence>